<organism evidence="1 2">
    <name type="scientific">Candidatus Eisenbergiella merdavium</name>
    <dbReference type="NCBI Taxonomy" id="2838551"/>
    <lineage>
        <taxon>Bacteria</taxon>
        <taxon>Bacillati</taxon>
        <taxon>Bacillota</taxon>
        <taxon>Clostridia</taxon>
        <taxon>Lachnospirales</taxon>
        <taxon>Lachnospiraceae</taxon>
        <taxon>Eisenbergiella</taxon>
    </lineage>
</organism>
<proteinExistence type="predicted"/>
<accession>A0A9D2NIQ5</accession>
<dbReference type="EMBL" id="DWWS01000074">
    <property type="protein sequence ID" value="HJC25953.1"/>
    <property type="molecule type" value="Genomic_DNA"/>
</dbReference>
<dbReference type="Pfam" id="PF12900">
    <property type="entry name" value="Pyridox_ox_2"/>
    <property type="match status" value="1"/>
</dbReference>
<reference evidence="1" key="2">
    <citation type="submission" date="2021-04" db="EMBL/GenBank/DDBJ databases">
        <authorList>
            <person name="Gilroy R."/>
        </authorList>
    </citation>
    <scope>NUCLEOTIDE SEQUENCE</scope>
    <source>
        <strain evidence="1">USAMLcec2-132</strain>
    </source>
</reference>
<sequence length="175" mass="19900">MAVENGKVTEGAFRPMRRNKQELSKQECESVLKRGTSGVLALLGDGGYPYAVPLSYVYADGRFFFHCAKTGHKLDAIRKEEKASFCVIDQDRIVPEKYTTYFRSVIAFGRVRILEEESEILEAIERLAVKYSPEESTVSRQEEIRRSRAALCMLELTVEHMSGKEAIELVKKDEV</sequence>
<dbReference type="Gene3D" id="2.30.110.10">
    <property type="entry name" value="Electron Transport, Fmn-binding Protein, Chain A"/>
    <property type="match status" value="1"/>
</dbReference>
<name>A0A9D2NIQ5_9FIRM</name>
<gene>
    <name evidence="1" type="ORF">H9761_20030</name>
</gene>
<dbReference type="Proteomes" id="UP000823891">
    <property type="component" value="Unassembled WGS sequence"/>
</dbReference>
<dbReference type="InterPro" id="IPR012349">
    <property type="entry name" value="Split_barrel_FMN-bd"/>
</dbReference>
<protein>
    <submittedName>
        <fullName evidence="1">Pyridoxamine 5'-phosphate oxidase family protein</fullName>
    </submittedName>
</protein>
<evidence type="ECO:0000313" key="2">
    <source>
        <dbReference type="Proteomes" id="UP000823891"/>
    </source>
</evidence>
<comment type="caution">
    <text evidence="1">The sequence shown here is derived from an EMBL/GenBank/DDBJ whole genome shotgun (WGS) entry which is preliminary data.</text>
</comment>
<dbReference type="PANTHER" id="PTHR34071">
    <property type="entry name" value="5-NITROIMIDAZOLE ANTIBIOTICS RESISTANCE PROTEIN, NIMA-FAMILY-RELATED PROTEIN-RELATED"/>
    <property type="match status" value="1"/>
</dbReference>
<dbReference type="AlphaFoldDB" id="A0A9D2NIQ5"/>
<reference evidence="1" key="1">
    <citation type="journal article" date="2021" name="PeerJ">
        <title>Extensive microbial diversity within the chicken gut microbiome revealed by metagenomics and culture.</title>
        <authorList>
            <person name="Gilroy R."/>
            <person name="Ravi A."/>
            <person name="Getino M."/>
            <person name="Pursley I."/>
            <person name="Horton D.L."/>
            <person name="Alikhan N.F."/>
            <person name="Baker D."/>
            <person name="Gharbi K."/>
            <person name="Hall N."/>
            <person name="Watson M."/>
            <person name="Adriaenssens E.M."/>
            <person name="Foster-Nyarko E."/>
            <person name="Jarju S."/>
            <person name="Secka A."/>
            <person name="Antonio M."/>
            <person name="Oren A."/>
            <person name="Chaudhuri R.R."/>
            <person name="La Ragione R."/>
            <person name="Hildebrand F."/>
            <person name="Pallen M.J."/>
        </authorList>
    </citation>
    <scope>NUCLEOTIDE SEQUENCE</scope>
    <source>
        <strain evidence="1">USAMLcec2-132</strain>
    </source>
</reference>
<dbReference type="PANTHER" id="PTHR34071:SF2">
    <property type="entry name" value="FLAVIN-NUCLEOTIDE-BINDING PROTEIN"/>
    <property type="match status" value="1"/>
</dbReference>
<dbReference type="SUPFAM" id="SSF50475">
    <property type="entry name" value="FMN-binding split barrel"/>
    <property type="match status" value="1"/>
</dbReference>
<dbReference type="InterPro" id="IPR024747">
    <property type="entry name" value="Pyridox_Oxase-rel"/>
</dbReference>
<evidence type="ECO:0000313" key="1">
    <source>
        <dbReference type="EMBL" id="HJC25953.1"/>
    </source>
</evidence>